<evidence type="ECO:0000256" key="2">
    <source>
        <dbReference type="ARBA" id="ARBA00008789"/>
    </source>
</evidence>
<accession>A0AAD9MRX7</accession>
<dbReference type="AlphaFoldDB" id="A0AAD9MRX7"/>
<evidence type="ECO:0000313" key="8">
    <source>
        <dbReference type="EMBL" id="KAK2141611.1"/>
    </source>
</evidence>
<keyword evidence="6 7" id="KW-0472">Membrane</keyword>
<comment type="caution">
    <text evidence="8">The sequence shown here is derived from an EMBL/GenBank/DDBJ whole genome shotgun (WGS) entry which is preliminary data.</text>
</comment>
<evidence type="ECO:0000256" key="1">
    <source>
        <dbReference type="ARBA" id="ARBA00004651"/>
    </source>
</evidence>
<reference evidence="8" key="1">
    <citation type="journal article" date="2023" name="Mol. Biol. Evol.">
        <title>Third-Generation Sequencing Reveals the Adaptive Role of the Epigenome in Three Deep-Sea Polychaetes.</title>
        <authorList>
            <person name="Perez M."/>
            <person name="Aroh O."/>
            <person name="Sun Y."/>
            <person name="Lan Y."/>
            <person name="Juniper S.K."/>
            <person name="Young C.R."/>
            <person name="Angers B."/>
            <person name="Qian P.Y."/>
        </authorList>
    </citation>
    <scope>NUCLEOTIDE SEQUENCE</scope>
    <source>
        <strain evidence="8">P08H-3</strain>
    </source>
</reference>
<comment type="subcellular location">
    <subcellularLocation>
        <location evidence="1">Cell membrane</location>
        <topology evidence="1">Multi-pass membrane protein</topology>
    </subcellularLocation>
    <subcellularLocation>
        <location evidence="7">Membrane</location>
        <topology evidence="7">Multi-pass membrane protein</topology>
    </subcellularLocation>
</comment>
<dbReference type="GO" id="GO:0005886">
    <property type="term" value="C:plasma membrane"/>
    <property type="evidence" value="ECO:0007669"/>
    <property type="project" value="UniProtKB-SubCell"/>
</dbReference>
<keyword evidence="3" id="KW-1003">Cell membrane</keyword>
<comment type="similarity">
    <text evidence="2 7">Belongs to the XK family.</text>
</comment>
<sequence length="500" mass="58013">MVHGCKIPYTRRDLYRSRFQHEARQKSDENEEKSKDLQLRDHICPVSNNLQMDNNCNREDGIATPQTVKFGSCKREEFEASIEPGLTSSGVDSVDYIRSTDTFSTCDIIIYLFSLCSYIADIGTDIWVAYMYFHQGHVIWFTLTLLFILIPAIVMTLFSLVWYIQDRKYSKTSSNALTGVSKVQWTSRTICLMLQVGLVIRYIECLVYGIRSKKDRHWFNMLAFEDTDSALLRLLECFLEATPQLALQLYIMMTLGLQNGWLMVIVQILSCLTSLSSVCWSLVSYHRALRYSLANKANITYGGMALQFSWRVFTVGPRVLTLAMFAVIYKYWTFVAIACHWIVMFLWILTQKTRFCDTRCKEFFFNVVMATVYIFCYLNLLEGHTRLRYVFFYTIMYLENMALMMAWYAVVSTSADWYVIPVLVGVFVGPLIGLLFMLVYYKCCHPNNLSPEFSHVKIKMCVPWSDLYLCQIPTQYLTHAVSHVQSEELQNLDGLKGTRV</sequence>
<evidence type="ECO:0000256" key="4">
    <source>
        <dbReference type="ARBA" id="ARBA00022692"/>
    </source>
</evidence>
<dbReference type="PANTHER" id="PTHR16024:SF6">
    <property type="entry name" value="XK-RELATED PROTEIN"/>
    <property type="match status" value="1"/>
</dbReference>
<evidence type="ECO:0000256" key="6">
    <source>
        <dbReference type="ARBA" id="ARBA00023136"/>
    </source>
</evidence>
<dbReference type="Proteomes" id="UP001208570">
    <property type="component" value="Unassembled WGS sequence"/>
</dbReference>
<organism evidence="8 9">
    <name type="scientific">Paralvinella palmiformis</name>
    <dbReference type="NCBI Taxonomy" id="53620"/>
    <lineage>
        <taxon>Eukaryota</taxon>
        <taxon>Metazoa</taxon>
        <taxon>Spiralia</taxon>
        <taxon>Lophotrochozoa</taxon>
        <taxon>Annelida</taxon>
        <taxon>Polychaeta</taxon>
        <taxon>Sedentaria</taxon>
        <taxon>Canalipalpata</taxon>
        <taxon>Terebellida</taxon>
        <taxon>Terebelliformia</taxon>
        <taxon>Alvinellidae</taxon>
        <taxon>Paralvinella</taxon>
    </lineage>
</organism>
<feature type="transmembrane region" description="Helical" evidence="7">
    <location>
        <begin position="387"/>
        <end position="410"/>
    </location>
</feature>
<dbReference type="GO" id="GO:0043652">
    <property type="term" value="P:engulfment of apoptotic cell"/>
    <property type="evidence" value="ECO:0007669"/>
    <property type="project" value="TreeGrafter"/>
</dbReference>
<feature type="transmembrane region" description="Helical" evidence="7">
    <location>
        <begin position="108"/>
        <end position="133"/>
    </location>
</feature>
<feature type="transmembrane region" description="Helical" evidence="7">
    <location>
        <begin position="261"/>
        <end position="283"/>
    </location>
</feature>
<evidence type="ECO:0000313" key="9">
    <source>
        <dbReference type="Proteomes" id="UP001208570"/>
    </source>
</evidence>
<dbReference type="InterPro" id="IPR018629">
    <property type="entry name" value="XK-rel"/>
</dbReference>
<feature type="transmembrane region" description="Helical" evidence="7">
    <location>
        <begin position="331"/>
        <end position="350"/>
    </location>
</feature>
<dbReference type="GO" id="GO:1902742">
    <property type="term" value="P:apoptotic process involved in development"/>
    <property type="evidence" value="ECO:0007669"/>
    <property type="project" value="TreeGrafter"/>
</dbReference>
<dbReference type="InterPro" id="IPR050895">
    <property type="entry name" value="XK-related_scramblase"/>
</dbReference>
<keyword evidence="5 7" id="KW-1133">Transmembrane helix</keyword>
<evidence type="ECO:0000256" key="5">
    <source>
        <dbReference type="ARBA" id="ARBA00022989"/>
    </source>
</evidence>
<proteinExistence type="inferred from homology"/>
<dbReference type="Pfam" id="PF09815">
    <property type="entry name" value="XK-related"/>
    <property type="match status" value="1"/>
</dbReference>
<keyword evidence="4 7" id="KW-0812">Transmembrane</keyword>
<dbReference type="PANTHER" id="PTHR16024">
    <property type="entry name" value="XK-RELATED PROTEIN"/>
    <property type="match status" value="1"/>
</dbReference>
<evidence type="ECO:0000256" key="7">
    <source>
        <dbReference type="RuleBase" id="RU910716"/>
    </source>
</evidence>
<protein>
    <recommendedName>
        <fullName evidence="7">XK-related protein</fullName>
    </recommendedName>
</protein>
<feature type="transmembrane region" description="Helical" evidence="7">
    <location>
        <begin position="139"/>
        <end position="164"/>
    </location>
</feature>
<evidence type="ECO:0000256" key="3">
    <source>
        <dbReference type="ARBA" id="ARBA00022475"/>
    </source>
</evidence>
<feature type="transmembrane region" description="Helical" evidence="7">
    <location>
        <begin position="417"/>
        <end position="441"/>
    </location>
</feature>
<keyword evidence="9" id="KW-1185">Reference proteome</keyword>
<feature type="transmembrane region" description="Helical" evidence="7">
    <location>
        <begin position="362"/>
        <end position="381"/>
    </location>
</feature>
<name>A0AAD9MRX7_9ANNE</name>
<gene>
    <name evidence="8" type="ORF">LSH36_1069g00056</name>
</gene>
<feature type="transmembrane region" description="Helical" evidence="7">
    <location>
        <begin position="185"/>
        <end position="203"/>
    </location>
</feature>
<dbReference type="GO" id="GO:0070782">
    <property type="term" value="P:phosphatidylserine exposure on apoptotic cell surface"/>
    <property type="evidence" value="ECO:0007669"/>
    <property type="project" value="TreeGrafter"/>
</dbReference>
<dbReference type="EMBL" id="JAODUP010001069">
    <property type="protein sequence ID" value="KAK2141611.1"/>
    <property type="molecule type" value="Genomic_DNA"/>
</dbReference>